<accession>A0A6J4IZF8</accession>
<evidence type="ECO:0000313" key="2">
    <source>
        <dbReference type="EMBL" id="CAA9266436.1"/>
    </source>
</evidence>
<name>A0A6J4IZF8_9CHLR</name>
<gene>
    <name evidence="2" type="ORF">AVDCRST_MAG93-2429</name>
</gene>
<feature type="region of interest" description="Disordered" evidence="1">
    <location>
        <begin position="30"/>
        <end position="67"/>
    </location>
</feature>
<dbReference type="AlphaFoldDB" id="A0A6J4IZF8"/>
<reference evidence="2" key="1">
    <citation type="submission" date="2020-02" db="EMBL/GenBank/DDBJ databases">
        <authorList>
            <person name="Meier V. D."/>
        </authorList>
    </citation>
    <scope>NUCLEOTIDE SEQUENCE</scope>
    <source>
        <strain evidence="2">AVDCRST_MAG93</strain>
    </source>
</reference>
<dbReference type="EMBL" id="CADCTR010000828">
    <property type="protein sequence ID" value="CAA9266436.1"/>
    <property type="molecule type" value="Genomic_DNA"/>
</dbReference>
<protein>
    <submittedName>
        <fullName evidence="2">Uncharacterized protein</fullName>
    </submittedName>
</protein>
<organism evidence="2">
    <name type="scientific">uncultured Chloroflexia bacterium</name>
    <dbReference type="NCBI Taxonomy" id="1672391"/>
    <lineage>
        <taxon>Bacteria</taxon>
        <taxon>Bacillati</taxon>
        <taxon>Chloroflexota</taxon>
        <taxon>Chloroflexia</taxon>
        <taxon>environmental samples</taxon>
    </lineage>
</organism>
<evidence type="ECO:0000256" key="1">
    <source>
        <dbReference type="SAM" id="MobiDB-lite"/>
    </source>
</evidence>
<proteinExistence type="predicted"/>
<sequence length="83" mass="8993">MDAYEGETVRLQQPCPLCQGTMEEGFLLDQGRAAGTQPSGSRGYLSGHGGQWASSTPGTRDGTPYPRFGVKSVAFWPRLPRHP</sequence>